<proteinExistence type="predicted"/>
<gene>
    <name evidence="1" type="ORF">ARALYDRAFT_893291</name>
</gene>
<evidence type="ECO:0000313" key="2">
    <source>
        <dbReference type="Proteomes" id="UP000008694"/>
    </source>
</evidence>
<dbReference type="EMBL" id="GL348714">
    <property type="protein sequence ID" value="EFH64308.1"/>
    <property type="molecule type" value="Genomic_DNA"/>
</dbReference>
<protein>
    <submittedName>
        <fullName evidence="1">Predicted protein</fullName>
    </submittedName>
</protein>
<dbReference type="HOGENOM" id="CLU_2515697_0_0_1"/>
<dbReference type="STRING" id="81972.D7KVC6"/>
<evidence type="ECO:0000313" key="1">
    <source>
        <dbReference type="EMBL" id="EFH64308.1"/>
    </source>
</evidence>
<dbReference type="AlphaFoldDB" id="D7KVC6"/>
<accession>D7KVC6</accession>
<dbReference type="Gramene" id="scaffold_200365.1">
    <property type="protein sequence ID" value="scaffold_200365.1"/>
    <property type="gene ID" value="scaffold_200365.1"/>
</dbReference>
<reference evidence="2" key="1">
    <citation type="journal article" date="2011" name="Nat. Genet.">
        <title>The Arabidopsis lyrata genome sequence and the basis of rapid genome size change.</title>
        <authorList>
            <person name="Hu T.T."/>
            <person name="Pattyn P."/>
            <person name="Bakker E.G."/>
            <person name="Cao J."/>
            <person name="Cheng J.-F."/>
            <person name="Clark R.M."/>
            <person name="Fahlgren N."/>
            <person name="Fawcett J.A."/>
            <person name="Grimwood J."/>
            <person name="Gundlach H."/>
            <person name="Haberer G."/>
            <person name="Hollister J.D."/>
            <person name="Ossowski S."/>
            <person name="Ottilar R.P."/>
            <person name="Salamov A.A."/>
            <person name="Schneeberger K."/>
            <person name="Spannagl M."/>
            <person name="Wang X."/>
            <person name="Yang L."/>
            <person name="Nasrallah M.E."/>
            <person name="Bergelson J."/>
            <person name="Carrington J.C."/>
            <person name="Gaut B.S."/>
            <person name="Schmutz J."/>
            <person name="Mayer K.F.X."/>
            <person name="Van de Peer Y."/>
            <person name="Grigoriev I.V."/>
            <person name="Nordborg M."/>
            <person name="Weigel D."/>
            <person name="Guo Y.-L."/>
        </authorList>
    </citation>
    <scope>NUCLEOTIDE SEQUENCE [LARGE SCALE GENOMIC DNA]</scope>
    <source>
        <strain evidence="2">cv. MN47</strain>
    </source>
</reference>
<sequence>MHSRHQKLVFPLLISHSGPVNGKENISQQVEMGFDPTTSKFVKALNAFYQMSDKTIEEKVNVYKRLIRLYCGILKRKGLLRRLKP</sequence>
<dbReference type="eggNOG" id="KOG1267">
    <property type="taxonomic scope" value="Eukaryota"/>
</dbReference>
<name>D7KVC6_ARALL</name>
<keyword evidence="2" id="KW-1185">Reference proteome</keyword>
<dbReference type="Proteomes" id="UP000008694">
    <property type="component" value="Unassembled WGS sequence"/>
</dbReference>
<organism evidence="2">
    <name type="scientific">Arabidopsis lyrata subsp. lyrata</name>
    <name type="common">Lyre-leaved rock-cress</name>
    <dbReference type="NCBI Taxonomy" id="81972"/>
    <lineage>
        <taxon>Eukaryota</taxon>
        <taxon>Viridiplantae</taxon>
        <taxon>Streptophyta</taxon>
        <taxon>Embryophyta</taxon>
        <taxon>Tracheophyta</taxon>
        <taxon>Spermatophyta</taxon>
        <taxon>Magnoliopsida</taxon>
        <taxon>eudicotyledons</taxon>
        <taxon>Gunneridae</taxon>
        <taxon>Pentapetalae</taxon>
        <taxon>rosids</taxon>
        <taxon>malvids</taxon>
        <taxon>Brassicales</taxon>
        <taxon>Brassicaceae</taxon>
        <taxon>Camelineae</taxon>
        <taxon>Arabidopsis</taxon>
    </lineage>
</organism>